<dbReference type="AlphaFoldDB" id="A0A8J5TDU6"/>
<name>A0A8J5TDU6_ZIZPA</name>
<reference evidence="1" key="1">
    <citation type="journal article" date="2021" name="bioRxiv">
        <title>Whole Genome Assembly and Annotation of Northern Wild Rice, Zizania palustris L., Supports a Whole Genome Duplication in the Zizania Genus.</title>
        <authorList>
            <person name="Haas M."/>
            <person name="Kono T."/>
            <person name="Macchietto M."/>
            <person name="Millas R."/>
            <person name="McGilp L."/>
            <person name="Shao M."/>
            <person name="Duquette J."/>
            <person name="Hirsch C.N."/>
            <person name="Kimball J."/>
        </authorList>
    </citation>
    <scope>NUCLEOTIDE SEQUENCE</scope>
    <source>
        <tissue evidence="1">Fresh leaf tissue</tissue>
    </source>
</reference>
<accession>A0A8J5TDU6</accession>
<protein>
    <submittedName>
        <fullName evidence="1">Uncharacterized protein</fullName>
    </submittedName>
</protein>
<gene>
    <name evidence="1" type="ORF">GUJ93_ZPchr0010g7839</name>
</gene>
<sequence>MKKGIEERGLADGDVGSNIRRRNRRALMSSTVEGSLETCICCIPFLPSKNNISFDLLETSKSSVVGIRRRDVDNSGAGSVNSVRGVARHGAAAPRSWGVRRQWKKKMI</sequence>
<dbReference type="EMBL" id="JAAALK010000082">
    <property type="protein sequence ID" value="KAG8083977.1"/>
    <property type="molecule type" value="Genomic_DNA"/>
</dbReference>
<keyword evidence="2" id="KW-1185">Reference proteome</keyword>
<dbReference type="Proteomes" id="UP000729402">
    <property type="component" value="Unassembled WGS sequence"/>
</dbReference>
<evidence type="ECO:0000313" key="2">
    <source>
        <dbReference type="Proteomes" id="UP000729402"/>
    </source>
</evidence>
<reference evidence="1" key="2">
    <citation type="submission" date="2021-02" db="EMBL/GenBank/DDBJ databases">
        <authorList>
            <person name="Kimball J.A."/>
            <person name="Haas M.W."/>
            <person name="Macchietto M."/>
            <person name="Kono T."/>
            <person name="Duquette J."/>
            <person name="Shao M."/>
        </authorList>
    </citation>
    <scope>NUCLEOTIDE SEQUENCE</scope>
    <source>
        <tissue evidence="1">Fresh leaf tissue</tissue>
    </source>
</reference>
<evidence type="ECO:0000313" key="1">
    <source>
        <dbReference type="EMBL" id="KAG8083977.1"/>
    </source>
</evidence>
<comment type="caution">
    <text evidence="1">The sequence shown here is derived from an EMBL/GenBank/DDBJ whole genome shotgun (WGS) entry which is preliminary data.</text>
</comment>
<proteinExistence type="predicted"/>
<organism evidence="1 2">
    <name type="scientific">Zizania palustris</name>
    <name type="common">Northern wild rice</name>
    <dbReference type="NCBI Taxonomy" id="103762"/>
    <lineage>
        <taxon>Eukaryota</taxon>
        <taxon>Viridiplantae</taxon>
        <taxon>Streptophyta</taxon>
        <taxon>Embryophyta</taxon>
        <taxon>Tracheophyta</taxon>
        <taxon>Spermatophyta</taxon>
        <taxon>Magnoliopsida</taxon>
        <taxon>Liliopsida</taxon>
        <taxon>Poales</taxon>
        <taxon>Poaceae</taxon>
        <taxon>BOP clade</taxon>
        <taxon>Oryzoideae</taxon>
        <taxon>Oryzeae</taxon>
        <taxon>Zizaniinae</taxon>
        <taxon>Zizania</taxon>
    </lineage>
</organism>